<feature type="transmembrane region" description="Helical" evidence="1">
    <location>
        <begin position="25"/>
        <end position="55"/>
    </location>
</feature>
<evidence type="ECO:0000256" key="1">
    <source>
        <dbReference type="SAM" id="Phobius"/>
    </source>
</evidence>
<name>A0A813LF39_POLGL</name>
<sequence length="125" mass="13500">QNACCCFSRQAHMASVTALLLRGGLILHVVIVVVIVVVVVVVVIDVVVIVVVVVVRTRLYCMAEFSCSSKPSLLEGCCLERVVRARKELWGGLGWSMQGSSWDSLHFSCPNRGDSGVQHLDSGTS</sequence>
<dbReference type="Proteomes" id="UP000626109">
    <property type="component" value="Unassembled WGS sequence"/>
</dbReference>
<protein>
    <submittedName>
        <fullName evidence="2">Uncharacterized protein</fullName>
    </submittedName>
</protein>
<keyword evidence="1" id="KW-1133">Transmembrane helix</keyword>
<evidence type="ECO:0000313" key="2">
    <source>
        <dbReference type="EMBL" id="CAE8729769.1"/>
    </source>
</evidence>
<keyword evidence="1" id="KW-0812">Transmembrane</keyword>
<proteinExistence type="predicted"/>
<evidence type="ECO:0000313" key="3">
    <source>
        <dbReference type="Proteomes" id="UP000626109"/>
    </source>
</evidence>
<dbReference type="AlphaFoldDB" id="A0A813LF39"/>
<keyword evidence="1" id="KW-0472">Membrane</keyword>
<comment type="caution">
    <text evidence="2">The sequence shown here is derived from an EMBL/GenBank/DDBJ whole genome shotgun (WGS) entry which is preliminary data.</text>
</comment>
<feature type="non-terminal residue" evidence="2">
    <location>
        <position position="1"/>
    </location>
</feature>
<reference evidence="2" key="1">
    <citation type="submission" date="2021-02" db="EMBL/GenBank/DDBJ databases">
        <authorList>
            <person name="Dougan E. K."/>
            <person name="Rhodes N."/>
            <person name="Thang M."/>
            <person name="Chan C."/>
        </authorList>
    </citation>
    <scope>NUCLEOTIDE SEQUENCE</scope>
</reference>
<gene>
    <name evidence="2" type="ORF">PGLA2088_LOCUS45523</name>
</gene>
<organism evidence="2 3">
    <name type="scientific">Polarella glacialis</name>
    <name type="common">Dinoflagellate</name>
    <dbReference type="NCBI Taxonomy" id="89957"/>
    <lineage>
        <taxon>Eukaryota</taxon>
        <taxon>Sar</taxon>
        <taxon>Alveolata</taxon>
        <taxon>Dinophyceae</taxon>
        <taxon>Suessiales</taxon>
        <taxon>Suessiaceae</taxon>
        <taxon>Polarella</taxon>
    </lineage>
</organism>
<accession>A0A813LF39</accession>
<dbReference type="EMBL" id="CAJNNW010035741">
    <property type="protein sequence ID" value="CAE8729769.1"/>
    <property type="molecule type" value="Genomic_DNA"/>
</dbReference>